<gene>
    <name evidence="2" type="ORF">P171DRAFT_504213</name>
</gene>
<comment type="caution">
    <text evidence="2">The sequence shown here is derived from an EMBL/GenBank/DDBJ whole genome shotgun (WGS) entry which is preliminary data.</text>
</comment>
<dbReference type="OrthoDB" id="10565428at2759"/>
<feature type="compositionally biased region" description="Polar residues" evidence="1">
    <location>
        <begin position="79"/>
        <end position="94"/>
    </location>
</feature>
<evidence type="ECO:0000256" key="1">
    <source>
        <dbReference type="SAM" id="MobiDB-lite"/>
    </source>
</evidence>
<keyword evidence="3" id="KW-1185">Reference proteome</keyword>
<accession>A0A9P4P762</accession>
<dbReference type="Proteomes" id="UP000799764">
    <property type="component" value="Unassembled WGS sequence"/>
</dbReference>
<evidence type="ECO:0000313" key="2">
    <source>
        <dbReference type="EMBL" id="KAF2438736.1"/>
    </source>
</evidence>
<proteinExistence type="predicted"/>
<dbReference type="AlphaFoldDB" id="A0A9P4P762"/>
<feature type="region of interest" description="Disordered" evidence="1">
    <location>
        <begin position="70"/>
        <end position="97"/>
    </location>
</feature>
<reference evidence="2" key="1">
    <citation type="journal article" date="2020" name="Stud. Mycol.">
        <title>101 Dothideomycetes genomes: a test case for predicting lifestyles and emergence of pathogens.</title>
        <authorList>
            <person name="Haridas S."/>
            <person name="Albert R."/>
            <person name="Binder M."/>
            <person name="Bloem J."/>
            <person name="Labutti K."/>
            <person name="Salamov A."/>
            <person name="Andreopoulos B."/>
            <person name="Baker S."/>
            <person name="Barry K."/>
            <person name="Bills G."/>
            <person name="Bluhm B."/>
            <person name="Cannon C."/>
            <person name="Castanera R."/>
            <person name="Culley D."/>
            <person name="Daum C."/>
            <person name="Ezra D."/>
            <person name="Gonzalez J."/>
            <person name="Henrissat B."/>
            <person name="Kuo A."/>
            <person name="Liang C."/>
            <person name="Lipzen A."/>
            <person name="Lutzoni F."/>
            <person name="Magnuson J."/>
            <person name="Mondo S."/>
            <person name="Nolan M."/>
            <person name="Ohm R."/>
            <person name="Pangilinan J."/>
            <person name="Park H.-J."/>
            <person name="Ramirez L."/>
            <person name="Alfaro M."/>
            <person name="Sun H."/>
            <person name="Tritt A."/>
            <person name="Yoshinaga Y."/>
            <person name="Zwiers L.-H."/>
            <person name="Turgeon B."/>
            <person name="Goodwin S."/>
            <person name="Spatafora J."/>
            <person name="Crous P."/>
            <person name="Grigoriev I."/>
        </authorList>
    </citation>
    <scope>NUCLEOTIDE SEQUENCE</scope>
    <source>
        <strain evidence="2">CBS 690.94</strain>
    </source>
</reference>
<name>A0A9P4P762_9PLEO</name>
<feature type="region of interest" description="Disordered" evidence="1">
    <location>
        <begin position="592"/>
        <end position="612"/>
    </location>
</feature>
<protein>
    <submittedName>
        <fullName evidence="2">Uncharacterized protein</fullName>
    </submittedName>
</protein>
<organism evidence="2 3">
    <name type="scientific">Karstenula rhodostoma CBS 690.94</name>
    <dbReference type="NCBI Taxonomy" id="1392251"/>
    <lineage>
        <taxon>Eukaryota</taxon>
        <taxon>Fungi</taxon>
        <taxon>Dikarya</taxon>
        <taxon>Ascomycota</taxon>
        <taxon>Pezizomycotina</taxon>
        <taxon>Dothideomycetes</taxon>
        <taxon>Pleosporomycetidae</taxon>
        <taxon>Pleosporales</taxon>
        <taxon>Massarineae</taxon>
        <taxon>Didymosphaeriaceae</taxon>
        <taxon>Karstenula</taxon>
    </lineage>
</organism>
<sequence>MHWKAKGFEWVQNEDFRTEGVFGDVMIDVELRNLDRLVIVRKLSQHRHDNYGDSAPAPLVVRRGEGAVRGTRKAAAPSATKTPVTNVPAKQNPQEGPRVGDLVARLQRRLSEIQAMDKDIAPSFPPFDANSSKLSFGNAFNMLRVSAIPAGRMKPNPRNPEEPVPVVYATIDRTRTLHFVKSDKRNVPWSQVILYHPLQTIVEACRIWKREAQALARCHLDNNPVASYPEIELATQDPRKVPILLALLYGHGKLGGRTKQQEEEYRELRHACFARVRAKVVPFMNVLDDDILAKETTFLCRAASVLIALTEALQENSPGLARKISTDAPALDRKLWVVMQKLCDMSDYRIRFDTTLTRDIWLQWAEEVKFLGGKDDRFLTRDESEMDSSIFEWQDLRLLQATCPISADRALEGRQSPRDVLASGALSRELDMSGRLSRYTVTTPIVTRHYETCINQMFPGDEVKPPRPTTLEVPAAPPPCTTNQAQNMRVYIYKYVAGKYFVGNLASMNAIAMVFLRELRLALIRHDHGRFSHLIDLHRTWEEEGLLDIKADDLDHDMIFQHIEDGQHGEPSSSAFQYQTPTQMKAARAKIVDADEEDEGSQEKSKPALKRGILYTPAEDTSVIQRPYKKGYLATPHLLEKMAEKYDVQFANDNFSGSISD</sequence>
<evidence type="ECO:0000313" key="3">
    <source>
        <dbReference type="Proteomes" id="UP000799764"/>
    </source>
</evidence>
<dbReference type="EMBL" id="MU001511">
    <property type="protein sequence ID" value="KAF2438736.1"/>
    <property type="molecule type" value="Genomic_DNA"/>
</dbReference>